<protein>
    <submittedName>
        <fullName evidence="1">14155_t:CDS:1</fullName>
    </submittedName>
</protein>
<keyword evidence="2" id="KW-1185">Reference proteome</keyword>
<name>A0ACA9KGA1_9GLOM</name>
<organism evidence="1 2">
    <name type="scientific">Acaulospora colombiana</name>
    <dbReference type="NCBI Taxonomy" id="27376"/>
    <lineage>
        <taxon>Eukaryota</taxon>
        <taxon>Fungi</taxon>
        <taxon>Fungi incertae sedis</taxon>
        <taxon>Mucoromycota</taxon>
        <taxon>Glomeromycotina</taxon>
        <taxon>Glomeromycetes</taxon>
        <taxon>Diversisporales</taxon>
        <taxon>Acaulosporaceae</taxon>
        <taxon>Acaulospora</taxon>
    </lineage>
</organism>
<dbReference type="EMBL" id="CAJVPT010001967">
    <property type="protein sequence ID" value="CAG8471905.1"/>
    <property type="molecule type" value="Genomic_DNA"/>
</dbReference>
<reference evidence="1" key="1">
    <citation type="submission" date="2021-06" db="EMBL/GenBank/DDBJ databases">
        <authorList>
            <person name="Kallberg Y."/>
            <person name="Tangrot J."/>
            <person name="Rosling A."/>
        </authorList>
    </citation>
    <scope>NUCLEOTIDE SEQUENCE</scope>
    <source>
        <strain evidence="1">CL356</strain>
    </source>
</reference>
<sequence>MLGLECCGHEIDEFFAELDKEFEARQNQRNLERSFDKNSSELLQKSGDLNTAKLKSHYIGMIANFKPDDYSIETDSEYVSSDDLDFSDSDREEKEIDKRKHGYDYDGDYEPSNSSTVSSDSDNQQKKDEEDSSMLLNQEQLPTVIVTNPITQTPGTPLPRHNVNHIQATPQKSVLFKESVTYLQNHIKINVNNQGIIIKDNHTSAEISSVIRNWLVTVLSVNYH</sequence>
<proteinExistence type="predicted"/>
<dbReference type="Proteomes" id="UP000789525">
    <property type="component" value="Unassembled WGS sequence"/>
</dbReference>
<gene>
    <name evidence="1" type="ORF">ACOLOM_LOCUS1624</name>
</gene>
<accession>A0ACA9KGA1</accession>
<comment type="caution">
    <text evidence="1">The sequence shown here is derived from an EMBL/GenBank/DDBJ whole genome shotgun (WGS) entry which is preliminary data.</text>
</comment>
<evidence type="ECO:0000313" key="1">
    <source>
        <dbReference type="EMBL" id="CAG8471905.1"/>
    </source>
</evidence>
<evidence type="ECO:0000313" key="2">
    <source>
        <dbReference type="Proteomes" id="UP000789525"/>
    </source>
</evidence>